<dbReference type="Gene3D" id="3.30.565.10">
    <property type="entry name" value="Histidine kinase-like ATPase, C-terminal domain"/>
    <property type="match status" value="1"/>
</dbReference>
<dbReference type="Pfam" id="PF07228">
    <property type="entry name" value="SpoIIE"/>
    <property type="match status" value="1"/>
</dbReference>
<dbReference type="SMART" id="SM00331">
    <property type="entry name" value="PP2C_SIG"/>
    <property type="match status" value="1"/>
</dbReference>
<dbReference type="InterPro" id="IPR003594">
    <property type="entry name" value="HATPase_dom"/>
</dbReference>
<sequence length="341" mass="35659">MEEVSTCLPMTEDVAWLRVDEAAEVGRVRRAATGLAERLAFPGSRVAEIGLAVTEIGTNLLKHAVEGQVLLRSVRGEHRAAVEVLAIDRGPGIVDIGLAMSDGQSTTGTLGLGLGAVARAADRFALSSTRDRGTVLTARFRSHRREADLDDGTTAGLTRPLGSEEVCGDAYAVRRAPGRLTLMMCDGSGHGPLAASASREAVRTFCALPGGGPPEEAVARVHEALRGTRGGALAVADLDLVARRVRFSGVGNIGASVIADGRKRGMVSVPGVAGYQARTIKAFDYDLPPGALVVLHSDGLTERWQPDDDLAEQPPLVAAARLLRDAGVRRDDAGVLVAVAR</sequence>
<evidence type="ECO:0000313" key="2">
    <source>
        <dbReference type="EMBL" id="MDR6592351.1"/>
    </source>
</evidence>
<dbReference type="PANTHER" id="PTHR35801:SF1">
    <property type="entry name" value="PHOSPHOSERINE PHOSPHATASE RSBX"/>
    <property type="match status" value="1"/>
</dbReference>
<gene>
    <name evidence="2" type="ORF">J2S66_000735</name>
</gene>
<proteinExistence type="predicted"/>
<protein>
    <submittedName>
        <fullName evidence="2">Anti-sigma regulatory factor (Ser/Thr protein kinase)</fullName>
    </submittedName>
</protein>
<dbReference type="SUPFAM" id="SSF55874">
    <property type="entry name" value="ATPase domain of HSP90 chaperone/DNA topoisomerase II/histidine kinase"/>
    <property type="match status" value="1"/>
</dbReference>
<accession>A0ABU1PNV3</accession>
<dbReference type="InterPro" id="IPR036890">
    <property type="entry name" value="HATPase_C_sf"/>
</dbReference>
<dbReference type="InterPro" id="IPR039248">
    <property type="entry name" value="Ptase_RsbX"/>
</dbReference>
<evidence type="ECO:0000259" key="1">
    <source>
        <dbReference type="SMART" id="SM00331"/>
    </source>
</evidence>
<name>A0ABU1PNV3_9PSEU</name>
<comment type="caution">
    <text evidence="2">The sequence shown here is derived from an EMBL/GenBank/DDBJ whole genome shotgun (WGS) entry which is preliminary data.</text>
</comment>
<keyword evidence="3" id="KW-1185">Reference proteome</keyword>
<dbReference type="InterPro" id="IPR001932">
    <property type="entry name" value="PPM-type_phosphatase-like_dom"/>
</dbReference>
<evidence type="ECO:0000313" key="3">
    <source>
        <dbReference type="Proteomes" id="UP001268819"/>
    </source>
</evidence>
<dbReference type="Pfam" id="PF13581">
    <property type="entry name" value="HATPase_c_2"/>
    <property type="match status" value="1"/>
</dbReference>
<organism evidence="2 3">
    <name type="scientific">Saccharothrix longispora</name>
    <dbReference type="NCBI Taxonomy" id="33920"/>
    <lineage>
        <taxon>Bacteria</taxon>
        <taxon>Bacillati</taxon>
        <taxon>Actinomycetota</taxon>
        <taxon>Actinomycetes</taxon>
        <taxon>Pseudonocardiales</taxon>
        <taxon>Pseudonocardiaceae</taxon>
        <taxon>Saccharothrix</taxon>
    </lineage>
</organism>
<dbReference type="Gene3D" id="3.60.40.10">
    <property type="entry name" value="PPM-type phosphatase domain"/>
    <property type="match status" value="1"/>
</dbReference>
<dbReference type="RefSeq" id="WP_310303781.1">
    <property type="nucleotide sequence ID" value="NZ_BAAAXB010000001.1"/>
</dbReference>
<reference evidence="2 3" key="1">
    <citation type="submission" date="2023-07" db="EMBL/GenBank/DDBJ databases">
        <title>Sequencing the genomes of 1000 actinobacteria strains.</title>
        <authorList>
            <person name="Klenk H.-P."/>
        </authorList>
    </citation>
    <scope>NUCLEOTIDE SEQUENCE [LARGE SCALE GENOMIC DNA]</scope>
    <source>
        <strain evidence="2 3">DSM 43749</strain>
    </source>
</reference>
<dbReference type="SUPFAM" id="SSF81606">
    <property type="entry name" value="PP2C-like"/>
    <property type="match status" value="1"/>
</dbReference>
<dbReference type="EMBL" id="JAVDSG010000001">
    <property type="protein sequence ID" value="MDR6592351.1"/>
    <property type="molecule type" value="Genomic_DNA"/>
</dbReference>
<dbReference type="PANTHER" id="PTHR35801">
    <property type="entry name" value="PHOSPHOSERINE PHOSPHATASE RSBX"/>
    <property type="match status" value="1"/>
</dbReference>
<dbReference type="InterPro" id="IPR036457">
    <property type="entry name" value="PPM-type-like_dom_sf"/>
</dbReference>
<dbReference type="Proteomes" id="UP001268819">
    <property type="component" value="Unassembled WGS sequence"/>
</dbReference>
<feature type="domain" description="PPM-type phosphatase" evidence="1">
    <location>
        <begin position="150"/>
        <end position="341"/>
    </location>
</feature>